<keyword evidence="2" id="KW-1185">Reference proteome</keyword>
<gene>
    <name evidence="1" type="ORF">GGX14DRAFT_407205</name>
</gene>
<accession>A0AAD6XXD5</accession>
<organism evidence="1 2">
    <name type="scientific">Mycena pura</name>
    <dbReference type="NCBI Taxonomy" id="153505"/>
    <lineage>
        <taxon>Eukaryota</taxon>
        <taxon>Fungi</taxon>
        <taxon>Dikarya</taxon>
        <taxon>Basidiomycota</taxon>
        <taxon>Agaricomycotina</taxon>
        <taxon>Agaricomycetes</taxon>
        <taxon>Agaricomycetidae</taxon>
        <taxon>Agaricales</taxon>
        <taxon>Marasmiineae</taxon>
        <taxon>Mycenaceae</taxon>
        <taxon>Mycena</taxon>
    </lineage>
</organism>
<comment type="caution">
    <text evidence="1">The sequence shown here is derived from an EMBL/GenBank/DDBJ whole genome shotgun (WGS) entry which is preliminary data.</text>
</comment>
<dbReference type="EMBL" id="JARJCW010000133">
    <property type="protein sequence ID" value="KAJ7191413.1"/>
    <property type="molecule type" value="Genomic_DNA"/>
</dbReference>
<evidence type="ECO:0000313" key="2">
    <source>
        <dbReference type="Proteomes" id="UP001219525"/>
    </source>
</evidence>
<sequence length="186" mass="20194">MPSNTAIKLKVENVKIAIQTSLSPGDTLSIQTNFTSPSAPSVQLSLVPPAVPSALDQEHIFASRKRTSTIKRTRRVTKRVKTSNSGNPDAVTSDFSDTELSESDEVFYAARSLEDPKRPVRILRRVINNLPIIISPRSKKQGIPANVPRPHPEAKPVFIRPANLDRALAVAEASASFSGLCSQVCV</sequence>
<dbReference type="Proteomes" id="UP001219525">
    <property type="component" value="Unassembled WGS sequence"/>
</dbReference>
<dbReference type="AlphaFoldDB" id="A0AAD6XXD5"/>
<protein>
    <submittedName>
        <fullName evidence="1">Uncharacterized protein</fullName>
    </submittedName>
</protein>
<evidence type="ECO:0000313" key="1">
    <source>
        <dbReference type="EMBL" id="KAJ7191413.1"/>
    </source>
</evidence>
<name>A0AAD6XXD5_9AGAR</name>
<proteinExistence type="predicted"/>
<reference evidence="1" key="1">
    <citation type="submission" date="2023-03" db="EMBL/GenBank/DDBJ databases">
        <title>Massive genome expansion in bonnet fungi (Mycena s.s.) driven by repeated elements and novel gene families across ecological guilds.</title>
        <authorList>
            <consortium name="Lawrence Berkeley National Laboratory"/>
            <person name="Harder C.B."/>
            <person name="Miyauchi S."/>
            <person name="Viragh M."/>
            <person name="Kuo A."/>
            <person name="Thoen E."/>
            <person name="Andreopoulos B."/>
            <person name="Lu D."/>
            <person name="Skrede I."/>
            <person name="Drula E."/>
            <person name="Henrissat B."/>
            <person name="Morin E."/>
            <person name="Kohler A."/>
            <person name="Barry K."/>
            <person name="LaButti K."/>
            <person name="Morin E."/>
            <person name="Salamov A."/>
            <person name="Lipzen A."/>
            <person name="Mereny Z."/>
            <person name="Hegedus B."/>
            <person name="Baldrian P."/>
            <person name="Stursova M."/>
            <person name="Weitz H."/>
            <person name="Taylor A."/>
            <person name="Grigoriev I.V."/>
            <person name="Nagy L.G."/>
            <person name="Martin F."/>
            <person name="Kauserud H."/>
        </authorList>
    </citation>
    <scope>NUCLEOTIDE SEQUENCE</scope>
    <source>
        <strain evidence="1">9144</strain>
    </source>
</reference>